<keyword evidence="6" id="KW-0520">NAD</keyword>
<dbReference type="InterPro" id="IPR036291">
    <property type="entry name" value="NAD(P)-bd_dom_sf"/>
</dbReference>
<feature type="binding site" evidence="6">
    <location>
        <position position="316"/>
    </location>
    <ligand>
        <name>NAD(+)</name>
        <dbReference type="ChEBI" id="CHEBI:57540"/>
    </ligand>
</feature>
<protein>
    <recommendedName>
        <fullName evidence="9">Glyceraldehyde-3-phosphate dehydrogenase</fullName>
        <ecNumber evidence="9">1.2.1.-</ecNumber>
    </recommendedName>
</protein>
<evidence type="ECO:0000256" key="8">
    <source>
        <dbReference type="RuleBase" id="RU000397"/>
    </source>
</evidence>
<dbReference type="OrthoDB" id="9803304at2"/>
<accession>A0A2H3P6I0</accession>
<feature type="binding site" evidence="5">
    <location>
        <begin position="153"/>
        <end position="155"/>
    </location>
    <ligand>
        <name>D-glyceraldehyde 3-phosphate</name>
        <dbReference type="ChEBI" id="CHEBI:59776"/>
    </ligand>
</feature>
<dbReference type="SUPFAM" id="SSF55347">
    <property type="entry name" value="Glyceraldehyde-3-phosphate dehydrogenase-like, C-terminal domain"/>
    <property type="match status" value="1"/>
</dbReference>
<dbReference type="Gene3D" id="3.40.50.720">
    <property type="entry name" value="NAD(P)-binding Rossmann-like Domain"/>
    <property type="match status" value="1"/>
</dbReference>
<dbReference type="Gene3D" id="3.30.360.10">
    <property type="entry name" value="Dihydrodipicolinate Reductase, domain 2"/>
    <property type="match status" value="1"/>
</dbReference>
<evidence type="ECO:0000313" key="12">
    <source>
        <dbReference type="Proteomes" id="UP000221024"/>
    </source>
</evidence>
<evidence type="ECO:0000259" key="10">
    <source>
        <dbReference type="SMART" id="SM00846"/>
    </source>
</evidence>
<comment type="caution">
    <text evidence="11">The sequence shown here is derived from an EMBL/GenBank/DDBJ whole genome shotgun (WGS) entry which is preliminary data.</text>
</comment>
<evidence type="ECO:0000256" key="4">
    <source>
        <dbReference type="PIRSR" id="PIRSR000149-1"/>
    </source>
</evidence>
<dbReference type="GO" id="GO:0051287">
    <property type="term" value="F:NAD binding"/>
    <property type="evidence" value="ECO:0007669"/>
    <property type="project" value="InterPro"/>
</dbReference>
<dbReference type="InterPro" id="IPR020830">
    <property type="entry name" value="GlycerAld_3-P_DH_AS"/>
</dbReference>
<dbReference type="NCBIfam" id="TIGR01534">
    <property type="entry name" value="GAPDH-I"/>
    <property type="match status" value="1"/>
</dbReference>
<feature type="site" description="Activates thiol group during catalysis" evidence="7">
    <location>
        <position position="181"/>
    </location>
</feature>
<dbReference type="SUPFAM" id="SSF51735">
    <property type="entry name" value="NAD(P)-binding Rossmann-fold domains"/>
    <property type="match status" value="1"/>
</dbReference>
<proteinExistence type="inferred from homology"/>
<dbReference type="EMBL" id="PDEP01000008">
    <property type="protein sequence ID" value="PEN06605.1"/>
    <property type="molecule type" value="Genomic_DNA"/>
</dbReference>
<dbReference type="InterPro" id="IPR020828">
    <property type="entry name" value="GlycerAld_3-P_DH_NAD(P)-bd"/>
</dbReference>
<reference evidence="11 12" key="1">
    <citation type="submission" date="2017-10" db="EMBL/GenBank/DDBJ databases">
        <title>Draft genome of Longimonas halophila.</title>
        <authorList>
            <person name="Goh K.M."/>
            <person name="Shamsir M.S."/>
            <person name="Lim S.W."/>
        </authorList>
    </citation>
    <scope>NUCLEOTIDE SEQUENCE [LARGE SCALE GENOMIC DNA]</scope>
    <source>
        <strain evidence="11 12">KCTC 42399</strain>
    </source>
</reference>
<dbReference type="RefSeq" id="WP_098062499.1">
    <property type="nucleotide sequence ID" value="NZ_PDEP01000008.1"/>
</dbReference>
<feature type="binding site" evidence="5">
    <location>
        <position position="184"/>
    </location>
    <ligand>
        <name>D-glyceraldehyde 3-phosphate</name>
        <dbReference type="ChEBI" id="CHEBI:59776"/>
    </ligand>
</feature>
<feature type="binding site" evidence="6">
    <location>
        <position position="36"/>
    </location>
    <ligand>
        <name>NAD(+)</name>
        <dbReference type="ChEBI" id="CHEBI:57540"/>
    </ligand>
</feature>
<dbReference type="Pfam" id="PF02800">
    <property type="entry name" value="Gp_dh_C"/>
    <property type="match status" value="1"/>
</dbReference>
<dbReference type="GO" id="GO:0050661">
    <property type="term" value="F:NADP binding"/>
    <property type="evidence" value="ECO:0007669"/>
    <property type="project" value="InterPro"/>
</dbReference>
<evidence type="ECO:0000256" key="5">
    <source>
        <dbReference type="PIRSR" id="PIRSR000149-2"/>
    </source>
</evidence>
<dbReference type="FunFam" id="3.30.360.10:FF:000002">
    <property type="entry name" value="Glyceraldehyde-3-phosphate dehydrogenase"/>
    <property type="match status" value="1"/>
</dbReference>
<evidence type="ECO:0000256" key="2">
    <source>
        <dbReference type="ARBA" id="ARBA00011881"/>
    </source>
</evidence>
<feature type="domain" description="Glyceraldehyde 3-phosphate dehydrogenase NAD(P) binding" evidence="10">
    <location>
        <begin position="3"/>
        <end position="154"/>
    </location>
</feature>
<dbReference type="PANTHER" id="PTHR43148">
    <property type="entry name" value="GLYCERALDEHYDE-3-PHOSPHATE DEHYDROGENASE 2"/>
    <property type="match status" value="1"/>
</dbReference>
<dbReference type="SMART" id="SM00846">
    <property type="entry name" value="Gp_dh_N"/>
    <property type="match status" value="1"/>
</dbReference>
<dbReference type="PRINTS" id="PR00078">
    <property type="entry name" value="G3PDHDRGNASE"/>
</dbReference>
<organism evidence="11 12">
    <name type="scientific">Longimonas halophila</name>
    <dbReference type="NCBI Taxonomy" id="1469170"/>
    <lineage>
        <taxon>Bacteria</taxon>
        <taxon>Pseudomonadati</taxon>
        <taxon>Rhodothermota</taxon>
        <taxon>Rhodothermia</taxon>
        <taxon>Rhodothermales</taxon>
        <taxon>Salisaetaceae</taxon>
        <taxon>Longimonas</taxon>
    </lineage>
</organism>
<dbReference type="PIRSF" id="PIRSF000149">
    <property type="entry name" value="GAP_DH"/>
    <property type="match status" value="1"/>
</dbReference>
<comment type="similarity">
    <text evidence="1 8">Belongs to the glyceraldehyde-3-phosphate dehydrogenase family.</text>
</comment>
<dbReference type="EC" id="1.2.1.-" evidence="9"/>
<feature type="binding site" evidence="5">
    <location>
        <begin position="212"/>
        <end position="213"/>
    </location>
    <ligand>
        <name>D-glyceraldehyde 3-phosphate</name>
        <dbReference type="ChEBI" id="CHEBI:59776"/>
    </ligand>
</feature>
<evidence type="ECO:0000256" key="9">
    <source>
        <dbReference type="RuleBase" id="RU361160"/>
    </source>
</evidence>
<dbReference type="GO" id="GO:0006006">
    <property type="term" value="P:glucose metabolic process"/>
    <property type="evidence" value="ECO:0007669"/>
    <property type="project" value="InterPro"/>
</dbReference>
<dbReference type="CDD" id="cd18126">
    <property type="entry name" value="GAPDH_I_C"/>
    <property type="match status" value="1"/>
</dbReference>
<evidence type="ECO:0000256" key="7">
    <source>
        <dbReference type="PIRSR" id="PIRSR000149-4"/>
    </source>
</evidence>
<evidence type="ECO:0000256" key="1">
    <source>
        <dbReference type="ARBA" id="ARBA00007406"/>
    </source>
</evidence>
<evidence type="ECO:0000313" key="11">
    <source>
        <dbReference type="EMBL" id="PEN06605.1"/>
    </source>
</evidence>
<feature type="binding site" evidence="5">
    <location>
        <position position="235"/>
    </location>
    <ligand>
        <name>D-glyceraldehyde 3-phosphate</name>
        <dbReference type="ChEBI" id="CHEBI:59776"/>
    </ligand>
</feature>
<dbReference type="GO" id="GO:0016620">
    <property type="term" value="F:oxidoreductase activity, acting on the aldehyde or oxo group of donors, NAD or NADP as acceptor"/>
    <property type="evidence" value="ECO:0007669"/>
    <property type="project" value="InterPro"/>
</dbReference>
<sequence length="335" mass="35299">MATTLGINGFGRIGRLVLRSIVERGDTDFEIVGINDLTPAATLAHLLQYDSVHGTLDADVSHTEDSITVGEITVPVFNEKDPANLPWDEVGCDIVVESTGLFRTRETASKHIEAGAKKVVISAPAKSEVDATIVLGVNDEILTGDETIVSNASCTTNCLAPLVKVLDNAFGLKHGLMTTVHAYTSSQNIVDGPHGDLRRARTAAASIIPTSTGAAKAVGLVLPELDGKLDGMAMRVPIPDGSITDLTVHVDDAPSIDAVNEAFQEAASGAMNGVLEYSEAPLVSADIIHNPHSCIYDAPSTMVAGELIKVTGWYDNEWGYASRVVDLAAKMAKLS</sequence>
<evidence type="ECO:0000256" key="6">
    <source>
        <dbReference type="PIRSR" id="PIRSR000149-3"/>
    </source>
</evidence>
<dbReference type="InterPro" id="IPR006424">
    <property type="entry name" value="Glyceraldehyde-3-P_DH_1"/>
</dbReference>
<dbReference type="FunFam" id="3.40.50.720:FF:000001">
    <property type="entry name" value="Glyceraldehyde-3-phosphate dehydrogenase"/>
    <property type="match status" value="1"/>
</dbReference>
<comment type="subunit">
    <text evidence="2">Homotetramer.</text>
</comment>
<feature type="binding site" evidence="6">
    <location>
        <begin position="12"/>
        <end position="13"/>
    </location>
    <ligand>
        <name>NAD(+)</name>
        <dbReference type="ChEBI" id="CHEBI:57540"/>
    </ligand>
</feature>
<dbReference type="InterPro" id="IPR020829">
    <property type="entry name" value="GlycerAld_3-P_DH_cat"/>
</dbReference>
<keyword evidence="12" id="KW-1185">Reference proteome</keyword>
<dbReference type="Proteomes" id="UP000221024">
    <property type="component" value="Unassembled WGS sequence"/>
</dbReference>
<dbReference type="Pfam" id="PF00044">
    <property type="entry name" value="Gp_dh_N"/>
    <property type="match status" value="1"/>
</dbReference>
<feature type="binding site" evidence="6">
    <location>
        <position position="122"/>
    </location>
    <ligand>
        <name>NAD(+)</name>
        <dbReference type="ChEBI" id="CHEBI:57540"/>
    </ligand>
</feature>
<evidence type="ECO:0000256" key="3">
    <source>
        <dbReference type="ARBA" id="ARBA00023002"/>
    </source>
</evidence>
<feature type="active site" description="Nucleophile" evidence="4">
    <location>
        <position position="154"/>
    </location>
</feature>
<dbReference type="InterPro" id="IPR020831">
    <property type="entry name" value="GlycerAld/Erythrose_P_DH"/>
</dbReference>
<name>A0A2H3P6I0_9BACT</name>
<dbReference type="AlphaFoldDB" id="A0A2H3P6I0"/>
<dbReference type="PROSITE" id="PS00071">
    <property type="entry name" value="GAPDH"/>
    <property type="match status" value="1"/>
</dbReference>
<keyword evidence="3 9" id="KW-0560">Oxidoreductase</keyword>
<dbReference type="CDD" id="cd05214">
    <property type="entry name" value="GAPDH_I_N"/>
    <property type="match status" value="1"/>
</dbReference>
<keyword evidence="6" id="KW-0547">Nucleotide-binding</keyword>
<gene>
    <name evidence="11" type="primary">gap</name>
    <name evidence="11" type="ORF">CRI93_10030</name>
</gene>